<dbReference type="InterPro" id="IPR036866">
    <property type="entry name" value="RibonucZ/Hydroxyglut_hydro"/>
</dbReference>
<dbReference type="SUPFAM" id="SSF56281">
    <property type="entry name" value="Metallo-hydrolase/oxidoreductase"/>
    <property type="match status" value="1"/>
</dbReference>
<evidence type="ECO:0000313" key="1">
    <source>
        <dbReference type="EMBL" id="MED6123397.1"/>
    </source>
</evidence>
<evidence type="ECO:0008006" key="3">
    <source>
        <dbReference type="Google" id="ProtNLM"/>
    </source>
</evidence>
<comment type="caution">
    <text evidence="1">The sequence shown here is derived from an EMBL/GenBank/DDBJ whole genome shotgun (WGS) entry which is preliminary data.</text>
</comment>
<protein>
    <recommendedName>
        <fullName evidence="3">Metallo-beta-lactamase domain-containing protein</fullName>
    </recommendedName>
</protein>
<reference evidence="1 2" key="1">
    <citation type="journal article" date="2023" name="Plants (Basel)">
        <title>Bridging the Gap: Combining Genomics and Transcriptomics Approaches to Understand Stylosanthes scabra, an Orphan Legume from the Brazilian Caatinga.</title>
        <authorList>
            <person name="Ferreira-Neto J.R.C."/>
            <person name="da Silva M.D."/>
            <person name="Binneck E."/>
            <person name="de Melo N.F."/>
            <person name="da Silva R.H."/>
            <person name="de Melo A.L.T.M."/>
            <person name="Pandolfi V."/>
            <person name="Bustamante F.O."/>
            <person name="Brasileiro-Vidal A.C."/>
            <person name="Benko-Iseppon A.M."/>
        </authorList>
    </citation>
    <scope>NUCLEOTIDE SEQUENCE [LARGE SCALE GENOMIC DNA]</scope>
    <source>
        <tissue evidence="1">Leaves</tissue>
    </source>
</reference>
<dbReference type="PANTHER" id="PTHR42663:SF6">
    <property type="entry name" value="HYDROLASE C777.06C-RELATED"/>
    <property type="match status" value="1"/>
</dbReference>
<sequence length="106" mass="11839">MFRSCAAPPLRSCEARRRCVSAASPIYHQIPRIDSIVLTHEHADGILGLDDVHSLQPISPTNDIDPTPIYLTHHSMTRCLFFCVCESEFHSPLQDKQDNANGGKHC</sequence>
<keyword evidence="2" id="KW-1185">Reference proteome</keyword>
<organism evidence="1 2">
    <name type="scientific">Stylosanthes scabra</name>
    <dbReference type="NCBI Taxonomy" id="79078"/>
    <lineage>
        <taxon>Eukaryota</taxon>
        <taxon>Viridiplantae</taxon>
        <taxon>Streptophyta</taxon>
        <taxon>Embryophyta</taxon>
        <taxon>Tracheophyta</taxon>
        <taxon>Spermatophyta</taxon>
        <taxon>Magnoliopsida</taxon>
        <taxon>eudicotyledons</taxon>
        <taxon>Gunneridae</taxon>
        <taxon>Pentapetalae</taxon>
        <taxon>rosids</taxon>
        <taxon>fabids</taxon>
        <taxon>Fabales</taxon>
        <taxon>Fabaceae</taxon>
        <taxon>Papilionoideae</taxon>
        <taxon>50 kb inversion clade</taxon>
        <taxon>dalbergioids sensu lato</taxon>
        <taxon>Dalbergieae</taxon>
        <taxon>Pterocarpus clade</taxon>
        <taxon>Stylosanthes</taxon>
    </lineage>
</organism>
<dbReference type="PANTHER" id="PTHR42663">
    <property type="entry name" value="HYDROLASE C777.06C-RELATED-RELATED"/>
    <property type="match status" value="1"/>
</dbReference>
<gene>
    <name evidence="1" type="ORF">PIB30_048820</name>
</gene>
<dbReference type="Gene3D" id="3.60.15.10">
    <property type="entry name" value="Ribonuclease Z/Hydroxyacylglutathione hydrolase-like"/>
    <property type="match status" value="1"/>
</dbReference>
<accession>A0ABU6RH66</accession>
<proteinExistence type="predicted"/>
<name>A0ABU6RH66_9FABA</name>
<evidence type="ECO:0000313" key="2">
    <source>
        <dbReference type="Proteomes" id="UP001341840"/>
    </source>
</evidence>
<dbReference type="Proteomes" id="UP001341840">
    <property type="component" value="Unassembled WGS sequence"/>
</dbReference>
<dbReference type="EMBL" id="JASCZI010030531">
    <property type="protein sequence ID" value="MED6123397.1"/>
    <property type="molecule type" value="Genomic_DNA"/>
</dbReference>